<evidence type="ECO:0000256" key="1">
    <source>
        <dbReference type="ARBA" id="ARBA00004123"/>
    </source>
</evidence>
<dbReference type="GO" id="GO:0051260">
    <property type="term" value="P:protein homooligomerization"/>
    <property type="evidence" value="ECO:0007669"/>
    <property type="project" value="InterPro"/>
</dbReference>
<feature type="domain" description="BTB" evidence="7">
    <location>
        <begin position="137"/>
        <end position="205"/>
    </location>
</feature>
<dbReference type="CDD" id="cd18399">
    <property type="entry name" value="BTB_POZ_KCTD10_BACURD3"/>
    <property type="match status" value="1"/>
</dbReference>
<dbReference type="SUPFAM" id="SSF54695">
    <property type="entry name" value="POZ domain"/>
    <property type="match status" value="1"/>
</dbReference>
<dbReference type="AlphaFoldDB" id="A0A9L0RSI0"/>
<reference evidence="8 9" key="1">
    <citation type="journal article" date="2009" name="Science">
        <title>Genome sequence, comparative analysis, and population genetics of the domestic horse.</title>
        <authorList>
            <consortium name="Broad Institute Genome Sequencing Platform"/>
            <consortium name="Broad Institute Whole Genome Assembly Team"/>
            <person name="Wade C.M."/>
            <person name="Giulotto E."/>
            <person name="Sigurdsson S."/>
            <person name="Zoli M."/>
            <person name="Gnerre S."/>
            <person name="Imsland F."/>
            <person name="Lear T.L."/>
            <person name="Adelson D.L."/>
            <person name="Bailey E."/>
            <person name="Bellone R.R."/>
            <person name="Bloecker H."/>
            <person name="Distl O."/>
            <person name="Edgar R.C."/>
            <person name="Garber M."/>
            <person name="Leeb T."/>
            <person name="Mauceli E."/>
            <person name="MacLeod J.N."/>
            <person name="Penedo M.C.T."/>
            <person name="Raison J.M."/>
            <person name="Sharpe T."/>
            <person name="Vogel J."/>
            <person name="Andersson L."/>
            <person name="Antczak D.F."/>
            <person name="Biagi T."/>
            <person name="Binns M.M."/>
            <person name="Chowdhary B.P."/>
            <person name="Coleman S.J."/>
            <person name="Della Valle G."/>
            <person name="Fryc S."/>
            <person name="Guerin G."/>
            <person name="Hasegawa T."/>
            <person name="Hill E.W."/>
            <person name="Jurka J."/>
            <person name="Kiialainen A."/>
            <person name="Lindgren G."/>
            <person name="Liu J."/>
            <person name="Magnani E."/>
            <person name="Mickelson J.R."/>
            <person name="Murray J."/>
            <person name="Nergadze S.G."/>
            <person name="Onofrio R."/>
            <person name="Pedroni S."/>
            <person name="Piras M.F."/>
            <person name="Raudsepp T."/>
            <person name="Rocchi M."/>
            <person name="Roeed K.H."/>
            <person name="Ryder O.A."/>
            <person name="Searle S."/>
            <person name="Skow L."/>
            <person name="Swinburne J.E."/>
            <person name="Syvaenen A.C."/>
            <person name="Tozaki T."/>
            <person name="Valberg S.J."/>
            <person name="Vaudin M."/>
            <person name="White J.R."/>
            <person name="Zody M.C."/>
            <person name="Lander E.S."/>
            <person name="Lindblad-Toh K."/>
        </authorList>
    </citation>
    <scope>NUCLEOTIDE SEQUENCE [LARGE SCALE GENOMIC DNA]</scope>
    <source>
        <strain evidence="8 9">Thoroughbred</strain>
    </source>
</reference>
<evidence type="ECO:0000256" key="6">
    <source>
        <dbReference type="SAM" id="MobiDB-lite"/>
    </source>
</evidence>
<reference evidence="8" key="2">
    <citation type="submission" date="2025-08" db="UniProtKB">
        <authorList>
            <consortium name="Ensembl"/>
        </authorList>
    </citation>
    <scope>IDENTIFICATION</scope>
    <source>
        <strain evidence="8">Thoroughbred</strain>
    </source>
</reference>
<accession>A0A9L0RSI0</accession>
<protein>
    <submittedName>
        <fullName evidence="8">Potassium channel tetramerization domain containing 10</fullName>
    </submittedName>
</protein>
<dbReference type="FunFam" id="3.30.710.10:FF:000013">
    <property type="entry name" value="BTB/POZ domain-containing adapter for CUL3-mediated RhoA degradation protein 3"/>
    <property type="match status" value="1"/>
</dbReference>
<dbReference type="InterPro" id="IPR011333">
    <property type="entry name" value="SKP1/BTB/POZ_sf"/>
</dbReference>
<comment type="similarity">
    <text evidence="5">Belongs to the BACURD family.</text>
</comment>
<dbReference type="Gene3D" id="3.30.710.10">
    <property type="entry name" value="Potassium Channel Kv1.1, Chain A"/>
    <property type="match status" value="1"/>
</dbReference>
<dbReference type="InterPro" id="IPR003131">
    <property type="entry name" value="T1-type_BTB"/>
</dbReference>
<dbReference type="PROSITE" id="PS50097">
    <property type="entry name" value="BTB"/>
    <property type="match status" value="1"/>
</dbReference>
<dbReference type="SMART" id="SM00225">
    <property type="entry name" value="BTB"/>
    <property type="match status" value="1"/>
</dbReference>
<dbReference type="InterPro" id="IPR000210">
    <property type="entry name" value="BTB/POZ_dom"/>
</dbReference>
<comment type="subcellular location">
    <subcellularLocation>
        <location evidence="1">Nucleus</location>
    </subcellularLocation>
</comment>
<dbReference type="PANTHER" id="PTHR11145:SF14">
    <property type="entry name" value="BTB_POZ DOMAIN-CONTAINING ADAPTER FOR CUL3-MEDIATED RHOA DEGRADATION PROTEIN 3"/>
    <property type="match status" value="1"/>
</dbReference>
<evidence type="ECO:0000256" key="5">
    <source>
        <dbReference type="ARBA" id="ARBA00025759"/>
    </source>
</evidence>
<evidence type="ECO:0000259" key="7">
    <source>
        <dbReference type="PROSITE" id="PS50097"/>
    </source>
</evidence>
<gene>
    <name evidence="8" type="primary">KCTD10</name>
</gene>
<sequence length="420" mass="47239">MRGRSGIPRGGAFAVFGSCGWSFWVSERLNTWASGVAERKRANWRAGVSSVLGTPRRDTRGLRSGCPRHGVHCLNWVPIQSLPLRPEVAPPKELEMFHMLSPSCGKEEMSGESVVSSAVPAAATRTTSFKGTSPSSKYVKLNVGGALYYTTMQTLTKQDTMLKAMFSGRMEVLTDSEGWILIDRCGKHFGTILNYLRDGAVPLPESRREIEELLAEAKYYLVQGLVEECQAALQNKDAYEPFCKVPVITSSKEEQKLIATSNKPAVKLLYNRSNNKYSYTSNSDDNMLKNIELFDKLSLRFNGRVLFIKDVIGDEICCWSFYGQGRKIAEVCCTSIVYATEKKQTKVEFPEARIYEETLNILLYEAQDGRGPDNALLEATGGAAGRSHHLDEDEERERERIERVRRIHIKRPDDRAHLHQ</sequence>
<comment type="pathway">
    <text evidence="2">Protein modification; protein ubiquitination.</text>
</comment>
<keyword evidence="4" id="KW-0539">Nucleus</keyword>
<dbReference type="GeneTree" id="ENSGT00950000183143"/>
<organism evidence="8 9">
    <name type="scientific">Equus caballus</name>
    <name type="common">Horse</name>
    <dbReference type="NCBI Taxonomy" id="9796"/>
    <lineage>
        <taxon>Eukaryota</taxon>
        <taxon>Metazoa</taxon>
        <taxon>Chordata</taxon>
        <taxon>Craniata</taxon>
        <taxon>Vertebrata</taxon>
        <taxon>Euteleostomi</taxon>
        <taxon>Mammalia</taxon>
        <taxon>Eutheria</taxon>
        <taxon>Laurasiatheria</taxon>
        <taxon>Perissodactyla</taxon>
        <taxon>Equidae</taxon>
        <taxon>Equus</taxon>
    </lineage>
</organism>
<evidence type="ECO:0000313" key="8">
    <source>
        <dbReference type="Ensembl" id="ENSECAP00000065681.1"/>
    </source>
</evidence>
<dbReference type="Ensembl" id="ENSECAT00000127893.1">
    <property type="protein sequence ID" value="ENSECAP00000065681.1"/>
    <property type="gene ID" value="ENSECAG00000019560.3"/>
</dbReference>
<feature type="region of interest" description="Disordered" evidence="6">
    <location>
        <begin position="374"/>
        <end position="399"/>
    </location>
</feature>
<dbReference type="GO" id="GO:0005634">
    <property type="term" value="C:nucleus"/>
    <property type="evidence" value="ECO:0007669"/>
    <property type="project" value="UniProtKB-SubCell"/>
</dbReference>
<dbReference type="InterPro" id="IPR045068">
    <property type="entry name" value="BACURD1-3"/>
</dbReference>
<evidence type="ECO:0000256" key="4">
    <source>
        <dbReference type="ARBA" id="ARBA00023242"/>
    </source>
</evidence>
<evidence type="ECO:0000313" key="9">
    <source>
        <dbReference type="Proteomes" id="UP000002281"/>
    </source>
</evidence>
<proteinExistence type="inferred from homology"/>
<dbReference type="Pfam" id="PF02214">
    <property type="entry name" value="BTB_2"/>
    <property type="match status" value="1"/>
</dbReference>
<dbReference type="Proteomes" id="UP000002281">
    <property type="component" value="Chromosome 8"/>
</dbReference>
<name>A0A9L0RSI0_HORSE</name>
<keyword evidence="9" id="KW-1185">Reference proteome</keyword>
<keyword evidence="3" id="KW-0833">Ubl conjugation pathway</keyword>
<evidence type="ECO:0000256" key="3">
    <source>
        <dbReference type="ARBA" id="ARBA00022786"/>
    </source>
</evidence>
<dbReference type="PANTHER" id="PTHR11145">
    <property type="entry name" value="BTB/POZ DOMAIN-CONTAINING ADAPTER FOR CUL3-MEDIATED RHOA DEGRADATION PROTEIN FAMILY MEMBER"/>
    <property type="match status" value="1"/>
</dbReference>
<evidence type="ECO:0000256" key="2">
    <source>
        <dbReference type="ARBA" id="ARBA00004906"/>
    </source>
</evidence>
<reference evidence="8" key="3">
    <citation type="submission" date="2025-09" db="UniProtKB">
        <authorList>
            <consortium name="Ensembl"/>
        </authorList>
    </citation>
    <scope>IDENTIFICATION</scope>
    <source>
        <strain evidence="8">Thoroughbred</strain>
    </source>
</reference>